<organism evidence="3 4">
    <name type="scientific">Ponticaulis profundi</name>
    <dbReference type="NCBI Taxonomy" id="2665222"/>
    <lineage>
        <taxon>Bacteria</taxon>
        <taxon>Pseudomonadati</taxon>
        <taxon>Pseudomonadota</taxon>
        <taxon>Alphaproteobacteria</taxon>
        <taxon>Hyphomonadales</taxon>
        <taxon>Hyphomonadaceae</taxon>
        <taxon>Ponticaulis</taxon>
    </lineage>
</organism>
<reference evidence="4" key="1">
    <citation type="journal article" date="2019" name="Int. J. Syst. Evol. Microbiol.">
        <title>The Global Catalogue of Microorganisms (GCM) 10K type strain sequencing project: providing services to taxonomists for standard genome sequencing and annotation.</title>
        <authorList>
            <consortium name="The Broad Institute Genomics Platform"/>
            <consortium name="The Broad Institute Genome Sequencing Center for Infectious Disease"/>
            <person name="Wu L."/>
            <person name="Ma J."/>
        </authorList>
    </citation>
    <scope>NUCLEOTIDE SEQUENCE [LARGE SCALE GENOMIC DNA]</scope>
    <source>
        <strain evidence="4">CGMCC-1.15741</strain>
    </source>
</reference>
<accession>A0ABW1SF30</accession>
<dbReference type="PANTHER" id="PTHR30441">
    <property type="entry name" value="DUF748 DOMAIN-CONTAINING PROTEIN"/>
    <property type="match status" value="1"/>
</dbReference>
<keyword evidence="1" id="KW-0472">Membrane</keyword>
<feature type="transmembrane region" description="Helical" evidence="1">
    <location>
        <begin position="7"/>
        <end position="32"/>
    </location>
</feature>
<protein>
    <submittedName>
        <fullName evidence="3">DUF3971 domain-containing protein</fullName>
    </submittedName>
</protein>
<dbReference type="PANTHER" id="PTHR30441:SF4">
    <property type="entry name" value="PROTEIN ASMA"/>
    <property type="match status" value="1"/>
</dbReference>
<proteinExistence type="predicted"/>
<evidence type="ECO:0000259" key="2">
    <source>
        <dbReference type="Pfam" id="PF13116"/>
    </source>
</evidence>
<evidence type="ECO:0000313" key="4">
    <source>
        <dbReference type="Proteomes" id="UP001596303"/>
    </source>
</evidence>
<dbReference type="EMBL" id="JBHSSW010000066">
    <property type="protein sequence ID" value="MFC6200034.1"/>
    <property type="molecule type" value="Genomic_DNA"/>
</dbReference>
<comment type="caution">
    <text evidence="3">The sequence shown here is derived from an EMBL/GenBank/DDBJ whole genome shotgun (WGS) entry which is preliminary data.</text>
</comment>
<sequence>MRQTTGIILLELLTGVVLLAGMVFGLVAWRLMSGPTDLSFFKSDVEQAISEARDGRRVEIESLSLRWQQQNGEFQIVASEMVFLDEEGSRVGATDRAIIDLNAVSLLSGDVRLSEILLDGGQIAIERDAEGVITIAGESLPKVTPVQFHEASSILQYIEQSFLNVIDNALQSRAVGDLRSIRFRNFEINFIDEPLNINWQFDDVNSDVLHRRDVLTINASGAAYGEGAPETAELSAELELDTRTLTGSFELLNQSFAQIPIFDLWTEALDGTVKTDVTILFDVDAYGIDSASVDLRTAPGLLELEGTQILVGVNDLSLIYAFRENTMQLDARNVDAGPFRGNLDLYTDNAASWIEAPLSDEHDLVIRSTGISADFRPYFPSAWQLDDVNIDASVDLRDMTADLPSMRVSTAGITLTGSGTIYANRNQERQNGEIPFGMRLQAVSDGQTNTEEVLKFWPVSLGEGARTWVAENVRSGVVKDARFSLDLSPDELIKGYLSDEALKLEFGYSGAEVSFLSDLPSVQNGRGQARLDGNGFSLDVAEGSFSNWALTAGTVQIPYFMPKGGDIIIRAEGSGSVRDMLRTLSESRLQLEEKYGLQVESISGLGEATFELRRPALSDVSYEDTRFRVDGTVTSGQFDEIYPDISLSEVKARLSADNNQIAIAGDGELDGSPIVFEWSDKFFDETNQKTQLDARGYVKPELLNRMNIPVRAYLTGDVYGELKANGPSITELTRALVELDLQENRLDFSELGWIKPVGDAATAVIDFSALRRGQRTRIDLNSDGLEFSGWLRTDENQDVVGVNLDRLFLENQIDVSGELRRTRQGELRIDVDGRYLNAERLIDGLFSAGDQASPVFGSVNIQSSFDELDLRDGYSMRDVDLTLDYQGPGLLSLNVDGQSEQGDGISIAIKATEGGGRAVDAVIENAGAALNGLIGSNTIEGGRLTVSGELGAQNQPSNILFRIDTVRLKEAPLLTQILALASLRGLADVMSGEGILFSNVEVPLRITQQGYFIDGAKASGPAMGMTAKGHVLDGGENIAIDGVLVPSFGVNSALGGIPILGDLFVSREGEGVFAITYDVRGSMEKAQIAVNPFSGLLPGVLRRIFENPAQEPLPEAEAEDAPQPTE</sequence>
<keyword evidence="1" id="KW-0812">Transmembrane</keyword>
<keyword evidence="4" id="KW-1185">Reference proteome</keyword>
<dbReference type="InterPro" id="IPR052894">
    <property type="entry name" value="AsmA-related"/>
</dbReference>
<feature type="domain" description="YhdP central" evidence="2">
    <location>
        <begin position="364"/>
        <end position="898"/>
    </location>
</feature>
<keyword evidence="1" id="KW-1133">Transmembrane helix</keyword>
<dbReference type="RefSeq" id="WP_377381863.1">
    <property type="nucleotide sequence ID" value="NZ_JBHSSW010000066.1"/>
</dbReference>
<evidence type="ECO:0000256" key="1">
    <source>
        <dbReference type="SAM" id="Phobius"/>
    </source>
</evidence>
<dbReference type="InterPro" id="IPR025263">
    <property type="entry name" value="YhdP_central"/>
</dbReference>
<evidence type="ECO:0000313" key="3">
    <source>
        <dbReference type="EMBL" id="MFC6200034.1"/>
    </source>
</evidence>
<dbReference type="Pfam" id="PF13116">
    <property type="entry name" value="YhdP"/>
    <property type="match status" value="1"/>
</dbReference>
<gene>
    <name evidence="3" type="ORF">ACFQDM_18325</name>
</gene>
<name>A0ABW1SF30_9PROT</name>
<dbReference type="Proteomes" id="UP001596303">
    <property type="component" value="Unassembled WGS sequence"/>
</dbReference>